<dbReference type="SUPFAM" id="SSF53955">
    <property type="entry name" value="Lysozyme-like"/>
    <property type="match status" value="1"/>
</dbReference>
<reference evidence="3 4" key="1">
    <citation type="submission" date="2019-03" db="EMBL/GenBank/DDBJ databases">
        <title>Genomic Encyclopedia of Type Strains, Phase IV (KMG-IV): sequencing the most valuable type-strain genomes for metagenomic binning, comparative biology and taxonomic classification.</title>
        <authorList>
            <person name="Goeker M."/>
        </authorList>
    </citation>
    <scope>NUCLEOTIDE SEQUENCE [LARGE SCALE GENOMIC DNA]</scope>
    <source>
        <strain evidence="3 4">DSM 7445</strain>
    </source>
</reference>
<accession>A0A4R3HRJ0</accession>
<dbReference type="AlphaFoldDB" id="A0A4R3HRJ0"/>
<dbReference type="Gene3D" id="1.10.530.10">
    <property type="match status" value="1"/>
</dbReference>
<proteinExistence type="predicted"/>
<dbReference type="OrthoDB" id="5289483at2"/>
<dbReference type="RefSeq" id="WP_132259417.1">
    <property type="nucleotide sequence ID" value="NZ_SLZQ01000009.1"/>
</dbReference>
<dbReference type="InterPro" id="IPR003646">
    <property type="entry name" value="SH3-like_bac-type"/>
</dbReference>
<dbReference type="EMBL" id="SLZQ01000009">
    <property type="protein sequence ID" value="TCS35736.1"/>
    <property type="molecule type" value="Genomic_DNA"/>
</dbReference>
<dbReference type="Gene3D" id="2.30.30.40">
    <property type="entry name" value="SH3 Domains"/>
    <property type="match status" value="1"/>
</dbReference>
<protein>
    <recommendedName>
        <fullName evidence="2">SH3b domain-containing protein</fullName>
    </recommendedName>
</protein>
<evidence type="ECO:0000259" key="2">
    <source>
        <dbReference type="Pfam" id="PF08239"/>
    </source>
</evidence>
<keyword evidence="4" id="KW-1185">Reference proteome</keyword>
<comment type="caution">
    <text evidence="3">The sequence shown here is derived from an EMBL/GenBank/DDBJ whole genome shotgun (WGS) entry which is preliminary data.</text>
</comment>
<dbReference type="Pfam" id="PF08239">
    <property type="entry name" value="SH3_3"/>
    <property type="match status" value="1"/>
</dbReference>
<feature type="domain" description="SH3b" evidence="2">
    <location>
        <begin position="366"/>
        <end position="414"/>
    </location>
</feature>
<evidence type="ECO:0000256" key="1">
    <source>
        <dbReference type="SAM" id="SignalP"/>
    </source>
</evidence>
<dbReference type="Proteomes" id="UP000295382">
    <property type="component" value="Unassembled WGS sequence"/>
</dbReference>
<evidence type="ECO:0000313" key="3">
    <source>
        <dbReference type="EMBL" id="TCS35736.1"/>
    </source>
</evidence>
<dbReference type="InterPro" id="IPR023346">
    <property type="entry name" value="Lysozyme-like_dom_sf"/>
</dbReference>
<gene>
    <name evidence="3" type="ORF">EDC30_10935</name>
</gene>
<keyword evidence="1" id="KW-0732">Signal</keyword>
<organism evidence="3 4">
    <name type="scientific">Paucimonas lemoignei</name>
    <name type="common">Pseudomonas lemoignei</name>
    <dbReference type="NCBI Taxonomy" id="29443"/>
    <lineage>
        <taxon>Bacteria</taxon>
        <taxon>Pseudomonadati</taxon>
        <taxon>Pseudomonadota</taxon>
        <taxon>Betaproteobacteria</taxon>
        <taxon>Burkholderiales</taxon>
        <taxon>Burkholderiaceae</taxon>
        <taxon>Paucimonas</taxon>
    </lineage>
</organism>
<sequence length="518" mass="57049">MRTLAFAAIAFIAALLPFESHAAANPTPDYWKCVNRVSGSWTFGRAPYACDANSFGDDKFITTNMKALVFNDKSEVNGERARYMSDMYPAMRDIALYYLNSRKPSASAEEKNAWLRAMLALAHQESYWSHYRSATDGRLKMMRGDSGHGHGIMQVDDRWHFVAVKAGKGWNLVENMLYGMEEFYGNWQRAASASCVRYATDWRSRSRAAYSAYNGGAGKICRWTNPKDAWARNDQGYAEKYDGLAWNAYVQNHSAPARIDASCLIEGGEVCPPGGATQQWVGKLMVLPGGVACALDNSKTMHCMAERRDAACLGNYASFDENAVVSVALNAVDKLKRVDHDRHACAASYSPPVNRVGNYVKAGKDIYIRATPAGSIVTVLSTGAKVQVLDFEVRGKSSQDRYYRVTYNGKTGYFYAGDKADYSSWAASIAAPAGSHLIPITGDRISIQAPSGINLRATPGGNLLTRVPRLTVLTIAGWETRNGSNDVYYRVSYGGHTGYIYAGQLLPNSTQKDWVIQK</sequence>
<feature type="signal peptide" evidence="1">
    <location>
        <begin position="1"/>
        <end position="22"/>
    </location>
</feature>
<feature type="chain" id="PRO_5020865020" description="SH3b domain-containing protein" evidence="1">
    <location>
        <begin position="23"/>
        <end position="518"/>
    </location>
</feature>
<name>A0A4R3HRJ0_PAULE</name>
<evidence type="ECO:0000313" key="4">
    <source>
        <dbReference type="Proteomes" id="UP000295382"/>
    </source>
</evidence>